<dbReference type="Proteomes" id="UP001593940">
    <property type="component" value="Unassembled WGS sequence"/>
</dbReference>
<comment type="caution">
    <text evidence="2">The sequence shown here is derived from an EMBL/GenBank/DDBJ whole genome shotgun (WGS) entry which is preliminary data.</text>
</comment>
<evidence type="ECO:0000259" key="1">
    <source>
        <dbReference type="Pfam" id="PF12697"/>
    </source>
</evidence>
<dbReference type="InterPro" id="IPR000073">
    <property type="entry name" value="AB_hydrolase_1"/>
</dbReference>
<dbReference type="InterPro" id="IPR050266">
    <property type="entry name" value="AB_hydrolase_sf"/>
</dbReference>
<dbReference type="SUPFAM" id="SSF53474">
    <property type="entry name" value="alpha/beta-Hydrolases"/>
    <property type="match status" value="1"/>
</dbReference>
<dbReference type="GO" id="GO:0016787">
    <property type="term" value="F:hydrolase activity"/>
    <property type="evidence" value="ECO:0007669"/>
    <property type="project" value="UniProtKB-KW"/>
</dbReference>
<dbReference type="PANTHER" id="PTHR43798:SF29">
    <property type="entry name" value="AB HYDROLASE-1 DOMAIN-CONTAINING PROTEIN"/>
    <property type="match status" value="1"/>
</dbReference>
<reference evidence="2 3" key="1">
    <citation type="submission" date="2024-09" db="EMBL/GenBank/DDBJ databases">
        <title>Nodulacao em especies de Leguminosae Basais da Amazonia e Caracterizacao dos Rizobios e Bacterias Associadas aos Nodulos.</title>
        <authorList>
            <person name="Jambeiro I.C.A."/>
            <person name="Lopes I.S."/>
            <person name="Aguiar E.R.G.R."/>
            <person name="Santos A.F.J."/>
            <person name="Dos Santos J.M.F."/>
            <person name="Gross E."/>
        </authorList>
    </citation>
    <scope>NUCLEOTIDE SEQUENCE [LARGE SCALE GENOMIC DNA]</scope>
    <source>
        <strain evidence="2 3">BRUESC1165</strain>
    </source>
</reference>
<dbReference type="Gene3D" id="3.40.50.1820">
    <property type="entry name" value="alpha/beta hydrolase"/>
    <property type="match status" value="1"/>
</dbReference>
<gene>
    <name evidence="2" type="ORF">ACETIH_27135</name>
</gene>
<evidence type="ECO:0000313" key="2">
    <source>
        <dbReference type="EMBL" id="MFC1460316.1"/>
    </source>
</evidence>
<proteinExistence type="predicted"/>
<dbReference type="PANTHER" id="PTHR43798">
    <property type="entry name" value="MONOACYLGLYCEROL LIPASE"/>
    <property type="match status" value="1"/>
</dbReference>
<protein>
    <submittedName>
        <fullName evidence="2">Alpha/beta fold hydrolase</fullName>
    </submittedName>
</protein>
<feature type="domain" description="AB hydrolase-1" evidence="1">
    <location>
        <begin position="10"/>
        <end position="227"/>
    </location>
</feature>
<organism evidence="2 3">
    <name type="scientific">Microvirga arabica</name>
    <dbReference type="NCBI Taxonomy" id="1128671"/>
    <lineage>
        <taxon>Bacteria</taxon>
        <taxon>Pseudomonadati</taxon>
        <taxon>Pseudomonadota</taxon>
        <taxon>Alphaproteobacteria</taxon>
        <taxon>Hyphomicrobiales</taxon>
        <taxon>Methylobacteriaceae</taxon>
        <taxon>Microvirga</taxon>
    </lineage>
</organism>
<accession>A0ABV6YGE7</accession>
<dbReference type="RefSeq" id="WP_377031570.1">
    <property type="nucleotide sequence ID" value="NZ_JBHOMY010000121.1"/>
</dbReference>
<dbReference type="InterPro" id="IPR029058">
    <property type="entry name" value="AB_hydrolase_fold"/>
</dbReference>
<dbReference type="Pfam" id="PF12697">
    <property type="entry name" value="Abhydrolase_6"/>
    <property type="match status" value="1"/>
</dbReference>
<keyword evidence="3" id="KW-1185">Reference proteome</keyword>
<dbReference type="EMBL" id="JBHOMY010000121">
    <property type="protein sequence ID" value="MFC1460316.1"/>
    <property type="molecule type" value="Genomic_DNA"/>
</dbReference>
<evidence type="ECO:0000313" key="3">
    <source>
        <dbReference type="Proteomes" id="UP001593940"/>
    </source>
</evidence>
<keyword evidence="2" id="KW-0378">Hydrolase</keyword>
<sequence>MTAASELPTILLLPGLLCDASVWKAQIEALRPHAHVLVADFSQHDSLEAMARSALAMVECPIIAIGHSMGARVAMEMAHLAPGRIRKLALIDTGIDSRKEGEEAKRQVLVDLAYAEGMGALADRWLPPMVHMDRVEDVALLAPLKEMVMRATPEQHQRQIRALLNRPNLVPRLADITCPTLVVVGRQDRWSPLAQHEEMAARIPNAELVVIEDSGHMTLLEQPEQVSNALLHWLGFENKLAGTHAAAGMGS</sequence>
<dbReference type="PRINTS" id="PR00111">
    <property type="entry name" value="ABHYDROLASE"/>
</dbReference>
<name>A0ABV6YGE7_9HYPH</name>